<dbReference type="InterPro" id="IPR007325">
    <property type="entry name" value="KFase/CYL"/>
</dbReference>
<accession>A0A2V1HPS2</accession>
<dbReference type="GO" id="GO:0004061">
    <property type="term" value="F:arylformamidase activity"/>
    <property type="evidence" value="ECO:0007669"/>
    <property type="project" value="InterPro"/>
</dbReference>
<feature type="compositionally biased region" description="Polar residues" evidence="1">
    <location>
        <begin position="1"/>
        <end position="16"/>
    </location>
</feature>
<gene>
    <name evidence="2" type="ORF">DDQ50_12940</name>
</gene>
<protein>
    <submittedName>
        <fullName evidence="2">Cyclase</fullName>
    </submittedName>
</protein>
<proteinExistence type="predicted"/>
<dbReference type="Gene3D" id="3.50.30.50">
    <property type="entry name" value="Putative cyclase"/>
    <property type="match status" value="1"/>
</dbReference>
<organism evidence="2 3">
    <name type="scientific">Amnibacterium flavum</name>
    <dbReference type="NCBI Taxonomy" id="2173173"/>
    <lineage>
        <taxon>Bacteria</taxon>
        <taxon>Bacillati</taxon>
        <taxon>Actinomycetota</taxon>
        <taxon>Actinomycetes</taxon>
        <taxon>Micrococcales</taxon>
        <taxon>Microbacteriaceae</taxon>
        <taxon>Amnibacterium</taxon>
    </lineage>
</organism>
<dbReference type="OrthoDB" id="7067800at2"/>
<dbReference type="Pfam" id="PF04199">
    <property type="entry name" value="Cyclase"/>
    <property type="match status" value="1"/>
</dbReference>
<feature type="region of interest" description="Disordered" evidence="1">
    <location>
        <begin position="1"/>
        <end position="33"/>
    </location>
</feature>
<evidence type="ECO:0000313" key="2">
    <source>
        <dbReference type="EMBL" id="PVZ94596.1"/>
    </source>
</evidence>
<keyword evidence="3" id="KW-1185">Reference proteome</keyword>
<name>A0A2V1HPS2_9MICO</name>
<reference evidence="2 3" key="1">
    <citation type="submission" date="2018-05" db="EMBL/GenBank/DDBJ databases">
        <title>Amnibacterium sp. M8JJ-5, whole genome shotgun sequence.</title>
        <authorList>
            <person name="Tuo L."/>
        </authorList>
    </citation>
    <scope>NUCLEOTIDE SEQUENCE [LARGE SCALE GENOMIC DNA]</scope>
    <source>
        <strain evidence="2 3">M8JJ-5</strain>
    </source>
</reference>
<dbReference type="GO" id="GO:0019441">
    <property type="term" value="P:L-tryptophan catabolic process to kynurenine"/>
    <property type="evidence" value="ECO:0007669"/>
    <property type="project" value="InterPro"/>
</dbReference>
<dbReference type="PANTHER" id="PTHR34861:SF10">
    <property type="entry name" value="CYCLASE"/>
    <property type="match status" value="1"/>
</dbReference>
<evidence type="ECO:0000313" key="3">
    <source>
        <dbReference type="Proteomes" id="UP000244893"/>
    </source>
</evidence>
<dbReference type="InterPro" id="IPR037175">
    <property type="entry name" value="KFase_sf"/>
</dbReference>
<sequence length="332" mass="36428">MTSTPARSEPRSTMSNLPDYDDLPVSPDKPPHSAWGVWGDDDEVGAINLLTSDRVIEGASLVRKGAVFPLNWDLELPDPPFYGRGPLRHTIVDQGDGQDDFYDAFYPQQSSQWDGLSHVGHSDHGYYNGRTPADFTGRPGSKNGVEHWARRGIVGRGVLLDAERHFASTERPIVPDETRDITVDDLRAIADAQGTELREGDILLIRTGWMQWYDQTTPAQRADIATVAVAQTMGGPGLEASREMARFLWNTHVAGAATDTSTFEAWPHRFRPGEYLHMDVLALLGIPIGEMWYLDALAADCASDGVYEFMLTSAPLNKIGGVASPPNALAIK</sequence>
<dbReference type="AlphaFoldDB" id="A0A2V1HPS2"/>
<dbReference type="Proteomes" id="UP000244893">
    <property type="component" value="Unassembled WGS sequence"/>
</dbReference>
<evidence type="ECO:0000256" key="1">
    <source>
        <dbReference type="SAM" id="MobiDB-lite"/>
    </source>
</evidence>
<dbReference type="EMBL" id="QEOP01000002">
    <property type="protein sequence ID" value="PVZ94596.1"/>
    <property type="molecule type" value="Genomic_DNA"/>
</dbReference>
<dbReference type="PANTHER" id="PTHR34861">
    <property type="match status" value="1"/>
</dbReference>
<dbReference type="SUPFAM" id="SSF102198">
    <property type="entry name" value="Putative cyclase"/>
    <property type="match status" value="1"/>
</dbReference>
<comment type="caution">
    <text evidence="2">The sequence shown here is derived from an EMBL/GenBank/DDBJ whole genome shotgun (WGS) entry which is preliminary data.</text>
</comment>